<reference evidence="1" key="2">
    <citation type="submission" date="2021-10" db="EMBL/GenBank/DDBJ databases">
        <authorList>
            <person name="Piombo E."/>
        </authorList>
    </citation>
    <scope>NUCLEOTIDE SEQUENCE</scope>
</reference>
<proteinExistence type="predicted"/>
<keyword evidence="2" id="KW-1185">Reference proteome</keyword>
<dbReference type="EMBL" id="CADEHS020000569">
    <property type="protein sequence ID" value="CAG9954388.1"/>
    <property type="molecule type" value="Genomic_DNA"/>
</dbReference>
<protein>
    <submittedName>
        <fullName evidence="1">Uncharacterized protein</fullName>
    </submittedName>
</protein>
<name>A0ACA9UMV5_BIOOC</name>
<organism evidence="1 2">
    <name type="scientific">Clonostachys rosea f. rosea IK726</name>
    <dbReference type="NCBI Taxonomy" id="1349383"/>
    <lineage>
        <taxon>Eukaryota</taxon>
        <taxon>Fungi</taxon>
        <taxon>Dikarya</taxon>
        <taxon>Ascomycota</taxon>
        <taxon>Pezizomycotina</taxon>
        <taxon>Sordariomycetes</taxon>
        <taxon>Hypocreomycetidae</taxon>
        <taxon>Hypocreales</taxon>
        <taxon>Bionectriaceae</taxon>
        <taxon>Clonostachys</taxon>
    </lineage>
</organism>
<evidence type="ECO:0000313" key="2">
    <source>
        <dbReference type="Proteomes" id="UP000836387"/>
    </source>
</evidence>
<sequence length="143" mass="15623">MMLLVSPAASQAYHWTAARGITHQWPLRGALLLVLPDDGNEAEQRSSRLPSAIATPPLHQDPRYPQAAANKRRTCCCRQPLGQTGTGLGLALGSRWPNSQTRAAAGLELRHLAAPLLPTSQIDSPLHEDYRRPKALPLFDVHV</sequence>
<gene>
    <name evidence="1" type="ORF">CRV2_00016753</name>
</gene>
<reference evidence="1" key="1">
    <citation type="submission" date="2020-04" db="EMBL/GenBank/DDBJ databases">
        <authorList>
            <person name="Broberg M."/>
        </authorList>
    </citation>
    <scope>NUCLEOTIDE SEQUENCE</scope>
</reference>
<dbReference type="Proteomes" id="UP000836387">
    <property type="component" value="Unassembled WGS sequence"/>
</dbReference>
<accession>A0ACA9UMV5</accession>
<comment type="caution">
    <text evidence="1">The sequence shown here is derived from an EMBL/GenBank/DDBJ whole genome shotgun (WGS) entry which is preliminary data.</text>
</comment>
<evidence type="ECO:0000313" key="1">
    <source>
        <dbReference type="EMBL" id="CAG9954388.1"/>
    </source>
</evidence>